<name>A0A4R2Q4H5_9RHOB</name>
<accession>A0A4R2Q4H5</accession>
<comment type="caution">
    <text evidence="2">The sequence shown here is derived from an EMBL/GenBank/DDBJ whole genome shotgun (WGS) entry which is preliminary data.</text>
</comment>
<reference evidence="2 3" key="1">
    <citation type="submission" date="2019-03" db="EMBL/GenBank/DDBJ databases">
        <title>Genomic Encyclopedia of Type Strains, Phase IV (KMG-IV): sequencing the most valuable type-strain genomes for metagenomic binning, comparative biology and taxonomic classification.</title>
        <authorList>
            <person name="Goeker M."/>
        </authorList>
    </citation>
    <scope>NUCLEOTIDE SEQUENCE [LARGE SCALE GENOMIC DNA]</scope>
    <source>
        <strain evidence="2 3">DSM 18063</strain>
    </source>
</reference>
<evidence type="ECO:0000259" key="1">
    <source>
        <dbReference type="Pfam" id="PF10124"/>
    </source>
</evidence>
<sequence length="298" mass="33069">MIINKSNLSSLYTGFNAAFKGAFQAAEVHWPEIAMKVPSSTREEVYGWMGSFGVIREWIGPRHVNSLSAHSFTITNRDFEATVAVHRNDILDDRYGVFKPVFEEMGYNARLHPEELVMGLLADGFTAECYDGQPFFDTEHPVTKADGTTELVSNMADGSGPAWYLLDTSRAVRPLIFQEREPYTFESKTDLSDDNVFMNNEFLYGVRARANVGFGLWQLAYGCKVDLDTAAYAAARAAMMNFKSPEGRRIGVKPTTLLVPPELEEKALQLLNAQQNASGASNVWANTAKLIVSPFLSA</sequence>
<dbReference type="Proteomes" id="UP000294835">
    <property type="component" value="Unassembled WGS sequence"/>
</dbReference>
<dbReference type="EMBL" id="SLXP01000002">
    <property type="protein sequence ID" value="TCP43359.1"/>
    <property type="molecule type" value="Genomic_DNA"/>
</dbReference>
<proteinExistence type="predicted"/>
<dbReference type="Pfam" id="PF10124">
    <property type="entry name" value="Mu-like_gpT"/>
    <property type="match status" value="1"/>
</dbReference>
<dbReference type="InterPro" id="IPR018774">
    <property type="entry name" value="Phage_Mu_GpT"/>
</dbReference>
<organism evidence="2 3">
    <name type="scientific">Rhodovulum marinum</name>
    <dbReference type="NCBI Taxonomy" id="320662"/>
    <lineage>
        <taxon>Bacteria</taxon>
        <taxon>Pseudomonadati</taxon>
        <taxon>Pseudomonadota</taxon>
        <taxon>Alphaproteobacteria</taxon>
        <taxon>Rhodobacterales</taxon>
        <taxon>Paracoccaceae</taxon>
        <taxon>Rhodovulum</taxon>
    </lineage>
</organism>
<protein>
    <submittedName>
        <fullName evidence="2">Phage major head subunit gpT-like protein</fullName>
    </submittedName>
</protein>
<dbReference type="AlphaFoldDB" id="A0A4R2Q4H5"/>
<gene>
    <name evidence="2" type="ORF">EV662_102557</name>
</gene>
<dbReference type="RefSeq" id="WP_132461192.1">
    <property type="nucleotide sequence ID" value="NZ_SLXP01000002.1"/>
</dbReference>
<feature type="domain" description="Bacteriophage Mu GpT" evidence="1">
    <location>
        <begin position="8"/>
        <end position="296"/>
    </location>
</feature>
<keyword evidence="3" id="KW-1185">Reference proteome</keyword>
<dbReference type="OrthoDB" id="9804833at2"/>
<evidence type="ECO:0000313" key="3">
    <source>
        <dbReference type="Proteomes" id="UP000294835"/>
    </source>
</evidence>
<evidence type="ECO:0000313" key="2">
    <source>
        <dbReference type="EMBL" id="TCP43359.1"/>
    </source>
</evidence>